<gene>
    <name evidence="2" type="ORF">POVWA1_006130</name>
    <name evidence="3" type="ORF">POVWA2_006350</name>
</gene>
<dbReference type="Proteomes" id="UP000078555">
    <property type="component" value="Unassembled WGS sequence"/>
</dbReference>
<evidence type="ECO:0000313" key="4">
    <source>
        <dbReference type="Proteomes" id="UP000078550"/>
    </source>
</evidence>
<sequence length="124" mass="14919">MGKGTLLPTLYNSNEKYFSQFFLPFCNNPKERCFLIFLLNFFFFFFFYKWKKKLTFCSHGLIEKGEGGNEHKKDQNKMGVQRDHSLGTRIEWERVTTFPFQIWNVRTFSKDGAHISHFIRPQIF</sequence>
<evidence type="ECO:0000256" key="1">
    <source>
        <dbReference type="SAM" id="Phobius"/>
    </source>
</evidence>
<protein>
    <submittedName>
        <fullName evidence="2">Uncharacterized protein</fullName>
    </submittedName>
</protein>
<accession>A0A1A8YI47</accession>
<name>A0A1A8YI47_PLAOA</name>
<keyword evidence="1" id="KW-0812">Transmembrane</keyword>
<evidence type="ECO:0000313" key="3">
    <source>
        <dbReference type="EMBL" id="SBT31825.1"/>
    </source>
</evidence>
<dbReference type="AlphaFoldDB" id="A0A1A8YI47"/>
<evidence type="ECO:0000313" key="5">
    <source>
        <dbReference type="Proteomes" id="UP000078555"/>
    </source>
</evidence>
<keyword evidence="1" id="KW-1133">Transmembrane helix</keyword>
<feature type="transmembrane region" description="Helical" evidence="1">
    <location>
        <begin position="34"/>
        <end position="50"/>
    </location>
</feature>
<keyword evidence="1" id="KW-0472">Membrane</keyword>
<evidence type="ECO:0000313" key="2">
    <source>
        <dbReference type="EMBL" id="SBT31227.1"/>
    </source>
</evidence>
<proteinExistence type="predicted"/>
<reference evidence="2" key="2">
    <citation type="submission" date="2016-05" db="EMBL/GenBank/DDBJ databases">
        <authorList>
            <person name="Lavstsen T."/>
            <person name="Jespersen J.S."/>
        </authorList>
    </citation>
    <scope>NUCLEOTIDE SEQUENCE [LARGE SCALE GENOMIC DNA]</scope>
</reference>
<dbReference type="EMBL" id="FLRD01000013">
    <property type="protein sequence ID" value="SBT31227.1"/>
    <property type="molecule type" value="Genomic_DNA"/>
</dbReference>
<dbReference type="EMBL" id="FLRE01000024">
    <property type="protein sequence ID" value="SBT31825.1"/>
    <property type="molecule type" value="Genomic_DNA"/>
</dbReference>
<reference evidence="4 5" key="1">
    <citation type="submission" date="2016-05" db="EMBL/GenBank/DDBJ databases">
        <authorList>
            <person name="Naeem Raeece"/>
        </authorList>
    </citation>
    <scope>NUCLEOTIDE SEQUENCE [LARGE SCALE GENOMIC DNA]</scope>
</reference>
<keyword evidence="5" id="KW-1185">Reference proteome</keyword>
<dbReference type="Proteomes" id="UP000078550">
    <property type="component" value="Unassembled WGS sequence"/>
</dbReference>
<organism evidence="2 5">
    <name type="scientific">Plasmodium ovale wallikeri</name>
    <dbReference type="NCBI Taxonomy" id="864142"/>
    <lineage>
        <taxon>Eukaryota</taxon>
        <taxon>Sar</taxon>
        <taxon>Alveolata</taxon>
        <taxon>Apicomplexa</taxon>
        <taxon>Aconoidasida</taxon>
        <taxon>Haemosporida</taxon>
        <taxon>Plasmodiidae</taxon>
        <taxon>Plasmodium</taxon>
        <taxon>Plasmodium (Plasmodium)</taxon>
    </lineage>
</organism>